<dbReference type="Proteomes" id="UP001482520">
    <property type="component" value="Unassembled WGS sequence"/>
</dbReference>
<dbReference type="Pfam" id="PF03476">
    <property type="entry name" value="MOSC_N"/>
    <property type="match status" value="1"/>
</dbReference>
<comment type="caution">
    <text evidence="2">The sequence shown here is derived from an EMBL/GenBank/DDBJ whole genome shotgun (WGS) entry which is preliminary data.</text>
</comment>
<proteinExistence type="predicted"/>
<evidence type="ECO:0000259" key="1">
    <source>
        <dbReference type="PROSITE" id="PS51340"/>
    </source>
</evidence>
<reference evidence="2 3" key="1">
    <citation type="submission" date="2024-02" db="EMBL/GenBank/DDBJ databases">
        <title>Full genome sequence of Nocardioides kribbensis.</title>
        <authorList>
            <person name="Poletto B.L."/>
            <person name="Silva G."/>
            <person name="Galante D."/>
            <person name="Campos K.R."/>
            <person name="Santos M.B.N."/>
            <person name="Sacchi C.T."/>
        </authorList>
    </citation>
    <scope>NUCLEOTIDE SEQUENCE [LARGE SCALE GENOMIC DNA]</scope>
    <source>
        <strain evidence="2 3">O4R</strain>
    </source>
</reference>
<dbReference type="Pfam" id="PF03473">
    <property type="entry name" value="MOSC"/>
    <property type="match status" value="1"/>
</dbReference>
<dbReference type="SUPFAM" id="SSF141673">
    <property type="entry name" value="MOSC N-terminal domain-like"/>
    <property type="match status" value="1"/>
</dbReference>
<protein>
    <submittedName>
        <fullName evidence="2">MOSC N-terminal beta barrel domain-containing protein</fullName>
    </submittedName>
</protein>
<dbReference type="InterPro" id="IPR011037">
    <property type="entry name" value="Pyrv_Knase-like_insert_dom_sf"/>
</dbReference>
<dbReference type="SUPFAM" id="SSF50800">
    <property type="entry name" value="PK beta-barrel domain-like"/>
    <property type="match status" value="1"/>
</dbReference>
<keyword evidence="3" id="KW-1185">Reference proteome</keyword>
<name>A0ABV1NWA1_9ACTN</name>
<dbReference type="RefSeq" id="WP_349804075.1">
    <property type="nucleotide sequence ID" value="NZ_JBEGDP010000004.1"/>
</dbReference>
<gene>
    <name evidence="2" type="ORF">V6R90_05780</name>
</gene>
<organism evidence="2 3">
    <name type="scientific">Nocardioides kribbensis</name>
    <dbReference type="NCBI Taxonomy" id="305517"/>
    <lineage>
        <taxon>Bacteria</taxon>
        <taxon>Bacillati</taxon>
        <taxon>Actinomycetota</taxon>
        <taxon>Actinomycetes</taxon>
        <taxon>Propionibacteriales</taxon>
        <taxon>Nocardioidaceae</taxon>
        <taxon>Nocardioides</taxon>
    </lineage>
</organism>
<feature type="domain" description="MOSC" evidence="1">
    <location>
        <begin position="118"/>
        <end position="282"/>
    </location>
</feature>
<dbReference type="PROSITE" id="PS51340">
    <property type="entry name" value="MOSC"/>
    <property type="match status" value="1"/>
</dbReference>
<dbReference type="PANTHER" id="PTHR14237">
    <property type="entry name" value="MOLYBDOPTERIN COFACTOR SULFURASE MOSC"/>
    <property type="match status" value="1"/>
</dbReference>
<dbReference type="InterPro" id="IPR005302">
    <property type="entry name" value="MoCF_Sase_C"/>
</dbReference>
<evidence type="ECO:0000313" key="2">
    <source>
        <dbReference type="EMBL" id="MEQ7846781.1"/>
    </source>
</evidence>
<dbReference type="PANTHER" id="PTHR14237:SF19">
    <property type="entry name" value="MITOCHONDRIAL AMIDOXIME REDUCING COMPONENT 1"/>
    <property type="match status" value="1"/>
</dbReference>
<evidence type="ECO:0000313" key="3">
    <source>
        <dbReference type="Proteomes" id="UP001482520"/>
    </source>
</evidence>
<sequence>MSATLRSIHRYPVKSCRGESLADAAVEPWGLAGDRRWMFVDPDGDALTAREVHGLLLVRPEETAYGVRLHAPGAEPLDVALPAGAERVTAHLWGSVLDVAVAGPDADDWSTRVLGRPARLVHLDDPAQRPTDPRFSDADDRVSLADGYPLLVTTEASLAALDDAVLERSQETHQPAGEPLGMTRFRPNLVVAGTSAWAEDDWRRVQVGDVVLRAVKGCARCVMTTVDPDTAERGREPIASLARIRRWDGATWFGVNLVPDLTGLPAGAPPPVVRVGDPVVVLEAAAPGGGPVRPA</sequence>
<dbReference type="InterPro" id="IPR005303">
    <property type="entry name" value="MOCOS_middle"/>
</dbReference>
<accession>A0ABV1NWA1</accession>
<dbReference type="EMBL" id="JBEGDP010000004">
    <property type="protein sequence ID" value="MEQ7846781.1"/>
    <property type="molecule type" value="Genomic_DNA"/>
</dbReference>